<sequence>MEYPLSQPRSNHPLHIGTLPRQKPLPDPAMVRSWVKDKLNTIPFTYSKYDEGMQAIKDQIKQDFVPEYHSRVMQAFYQEFYAIGVVSGETGERLWARWGASHRAQVEHCRRTSSIYTTEDIEDSTDQPSAPQNRRVAFGGTCQSVDIARKRQIRTSVLVSEAEAKLLQNRDSNYWGDLAIPLLPRAAGKAKIVYIPSKSARNTVSIENQQPNIDPTILARTLSRHQPNRSSRRNSLPTRTSLIDGSGLRAITKKMPTYSDAPLSLVGVGVTTDLHTTVGSKRAPLPQSVDIREPYGDDFLPYSDFSVPTSQDPHSRSERSFQDGATHTSIVDTFGQGTEVRLKFTPGGTPSHSERSSPYTPITGGAFGGIAKRREAAALRSPNFPYLGGIHLSPSENIGLARTDNSFGIHLKGIPLHEVHQGYGTLGIRSPVVSMMASPTNVSSVAGEGGLYPSGNPQMTKRPMEHLVPTTPSSQEHSPLPFYEFPESSHSGSSGHSNNDTGARGYPSHRPTTRGNYGWSTSNRNGRDSYLQNGIMPARAEGSYISKTPEVQVPPWHGNLPAPPNQYQLPYDQIASNSAPVTRNNSAETSRVELEPDATISYPGVTPKLRSRFSFVLPNMHLGSRTTAHNTRRRSSLQSPGLKVTREVLREEEEHVVGNPNRATFTAHVPRFGKDPMKEIHKAHTKSETKKPAFLKAIHDAVHDKIDFVRKASPKPYTQDAIFSKTSPKQYGKVNKLTISEPMHDGNPLKTSEGLFTPNVIKNATPIRSVARSDSIPFQAKPDIVLQRLPPPNPHIVNKPRTILMPWELDKTPMAADEFLSSGDEHSNAMGIQQVGETLLGVESQPTITIDAFSQGALYSWIECSVVQACSDFLKQQQEHLDLDLLKKQVRKWKNSQVKLSTGETKPRDSPVEFMFGMEIQCKLLEGNYKTLHFSGPSAMNAVTVINAWKNIIPSFSPRTFCFPDYLILEHLRVTEKVLRLFGPAYWDSTVFETKRAQIVKRIMEAGQSRRAWSKAEKMAKLQRERRRAEASLLQAVGIWSTEDVPVEVAHRPLVTNGEGNRSVCAVTDKNLPPT</sequence>
<feature type="region of interest" description="Disordered" evidence="1">
    <location>
        <begin position="446"/>
        <end position="531"/>
    </location>
</feature>
<feature type="compositionally biased region" description="Polar residues" evidence="1">
    <location>
        <begin position="233"/>
        <end position="242"/>
    </location>
</feature>
<feature type="region of interest" description="Disordered" evidence="1">
    <location>
        <begin position="223"/>
        <end position="242"/>
    </location>
</feature>
<keyword evidence="3" id="KW-1185">Reference proteome</keyword>
<accession>A0ABR3GH78</accession>
<evidence type="ECO:0000313" key="3">
    <source>
        <dbReference type="Proteomes" id="UP001447188"/>
    </source>
</evidence>
<feature type="compositionally biased region" description="Low complexity" evidence="1">
    <location>
        <begin position="488"/>
        <end position="499"/>
    </location>
</feature>
<feature type="compositionally biased region" description="Basic residues" evidence="1">
    <location>
        <begin position="223"/>
        <end position="232"/>
    </location>
</feature>
<name>A0ABR3GH78_9PEZI</name>
<evidence type="ECO:0000256" key="1">
    <source>
        <dbReference type="SAM" id="MobiDB-lite"/>
    </source>
</evidence>
<feature type="compositionally biased region" description="Polar residues" evidence="1">
    <location>
        <begin position="513"/>
        <end position="524"/>
    </location>
</feature>
<feature type="region of interest" description="Disordered" evidence="1">
    <location>
        <begin position="1"/>
        <end position="23"/>
    </location>
</feature>
<reference evidence="2 3" key="1">
    <citation type="submission" date="2024-02" db="EMBL/GenBank/DDBJ databases">
        <title>Discinaceae phylogenomics.</title>
        <authorList>
            <person name="Dirks A.C."/>
            <person name="James T.Y."/>
        </authorList>
    </citation>
    <scope>NUCLEOTIDE SEQUENCE [LARGE SCALE GENOMIC DNA]</scope>
    <source>
        <strain evidence="2 3">ACD0624</strain>
    </source>
</reference>
<organism evidence="2 3">
    <name type="scientific">Discina gigas</name>
    <dbReference type="NCBI Taxonomy" id="1032678"/>
    <lineage>
        <taxon>Eukaryota</taxon>
        <taxon>Fungi</taxon>
        <taxon>Dikarya</taxon>
        <taxon>Ascomycota</taxon>
        <taxon>Pezizomycotina</taxon>
        <taxon>Pezizomycetes</taxon>
        <taxon>Pezizales</taxon>
        <taxon>Discinaceae</taxon>
        <taxon>Discina</taxon>
    </lineage>
</organism>
<dbReference type="EMBL" id="JBBBZM010000073">
    <property type="protein sequence ID" value="KAL0635299.1"/>
    <property type="molecule type" value="Genomic_DNA"/>
</dbReference>
<comment type="caution">
    <text evidence="2">The sequence shown here is derived from an EMBL/GenBank/DDBJ whole genome shotgun (WGS) entry which is preliminary data.</text>
</comment>
<proteinExistence type="predicted"/>
<protein>
    <submittedName>
        <fullName evidence="2">Uncharacterized protein</fullName>
    </submittedName>
</protein>
<evidence type="ECO:0000313" key="2">
    <source>
        <dbReference type="EMBL" id="KAL0635299.1"/>
    </source>
</evidence>
<dbReference type="Proteomes" id="UP001447188">
    <property type="component" value="Unassembled WGS sequence"/>
</dbReference>
<gene>
    <name evidence="2" type="ORF">Q9L58_005787</name>
</gene>